<evidence type="ECO:0000256" key="4">
    <source>
        <dbReference type="ARBA" id="ARBA00003485"/>
    </source>
</evidence>
<dbReference type="InterPro" id="IPR030963">
    <property type="entry name" value="DHQ_synth_fam"/>
</dbReference>
<evidence type="ECO:0000259" key="20">
    <source>
        <dbReference type="Pfam" id="PF01761"/>
    </source>
</evidence>
<dbReference type="STRING" id="1827387.A4S15_07450"/>
<reference evidence="22 23" key="1">
    <citation type="journal article" date="2017" name="Water Res.">
        <title>Comammox in drinking water systems.</title>
        <authorList>
            <person name="Wang Y."/>
            <person name="Ma L."/>
            <person name="Mao Y."/>
            <person name="Jiang X."/>
            <person name="Xia Y."/>
            <person name="Yu K."/>
            <person name="Li B."/>
            <person name="Zhang T."/>
        </authorList>
    </citation>
    <scope>NUCLEOTIDE SEQUENCE [LARGE SCALE GENOMIC DNA]</scope>
    <source>
        <strain evidence="22">SG_bin8</strain>
    </source>
</reference>
<evidence type="ECO:0000256" key="6">
    <source>
        <dbReference type="ARBA" id="ARBA00004661"/>
    </source>
</evidence>
<comment type="cofactor">
    <cofactor evidence="19">
        <name>Co(2+)</name>
        <dbReference type="ChEBI" id="CHEBI:48828"/>
    </cofactor>
    <cofactor evidence="19">
        <name>Zn(2+)</name>
        <dbReference type="ChEBI" id="CHEBI:29105"/>
    </cofactor>
    <text evidence="19">Binds 1 divalent metal cation per subunit. Can use either Co(2+) or Zn(2+).</text>
</comment>
<feature type="binding site" evidence="19">
    <location>
        <position position="251"/>
    </location>
    <ligand>
        <name>Zn(2+)</name>
        <dbReference type="ChEBI" id="CHEBI:29105"/>
    </ligand>
</feature>
<evidence type="ECO:0000256" key="2">
    <source>
        <dbReference type="ARBA" id="ARBA00001911"/>
    </source>
</evidence>
<keyword evidence="11 19" id="KW-0028">Amino-acid biosynthesis</keyword>
<comment type="similarity">
    <text evidence="7 19">Belongs to the sugar phosphate cyclases superfamily. Dehydroquinate synthase family.</text>
</comment>
<keyword evidence="12 19" id="KW-0479">Metal-binding</keyword>
<dbReference type="InterPro" id="IPR056179">
    <property type="entry name" value="DHQS_C"/>
</dbReference>
<evidence type="ECO:0000256" key="14">
    <source>
        <dbReference type="ARBA" id="ARBA00022833"/>
    </source>
</evidence>
<dbReference type="NCBIfam" id="TIGR01357">
    <property type="entry name" value="aroB"/>
    <property type="match status" value="1"/>
</dbReference>
<evidence type="ECO:0000256" key="5">
    <source>
        <dbReference type="ARBA" id="ARBA00004496"/>
    </source>
</evidence>
<dbReference type="InterPro" id="IPR016037">
    <property type="entry name" value="DHQ_synth_AroB"/>
</dbReference>
<evidence type="ECO:0000313" key="23">
    <source>
        <dbReference type="Proteomes" id="UP000192872"/>
    </source>
</evidence>
<gene>
    <name evidence="19" type="primary">aroB</name>
    <name evidence="22" type="ORF">A4S15_07450</name>
</gene>
<dbReference type="GO" id="GO:0008652">
    <property type="term" value="P:amino acid biosynthetic process"/>
    <property type="evidence" value="ECO:0007669"/>
    <property type="project" value="UniProtKB-KW"/>
</dbReference>
<dbReference type="InterPro" id="IPR030960">
    <property type="entry name" value="DHQS/DOIS_N"/>
</dbReference>
<dbReference type="GO" id="GO:0000166">
    <property type="term" value="F:nucleotide binding"/>
    <property type="evidence" value="ECO:0007669"/>
    <property type="project" value="UniProtKB-KW"/>
</dbReference>
<dbReference type="Pfam" id="PF24621">
    <property type="entry name" value="DHQS_C"/>
    <property type="match status" value="1"/>
</dbReference>
<keyword evidence="10 19" id="KW-0963">Cytoplasm</keyword>
<comment type="subcellular location">
    <subcellularLocation>
        <location evidence="5 19">Cytoplasm</location>
    </subcellularLocation>
</comment>
<comment type="cofactor">
    <cofactor evidence="2 19">
        <name>NAD(+)</name>
        <dbReference type="ChEBI" id="CHEBI:57540"/>
    </cofactor>
</comment>
<keyword evidence="13 19" id="KW-0547">Nucleotide-binding</keyword>
<dbReference type="SUPFAM" id="SSF56796">
    <property type="entry name" value="Dehydroquinate synthase-like"/>
    <property type="match status" value="1"/>
</dbReference>
<dbReference type="GO" id="GO:0046872">
    <property type="term" value="F:metal ion binding"/>
    <property type="evidence" value="ECO:0007669"/>
    <property type="project" value="UniProtKB-KW"/>
</dbReference>
<evidence type="ECO:0000256" key="18">
    <source>
        <dbReference type="ARBA" id="ARBA00023285"/>
    </source>
</evidence>
<evidence type="ECO:0000259" key="21">
    <source>
        <dbReference type="Pfam" id="PF24621"/>
    </source>
</evidence>
<dbReference type="Gene3D" id="3.40.50.1970">
    <property type="match status" value="1"/>
</dbReference>
<dbReference type="AlphaFoldDB" id="A0A1W9HYY6"/>
<dbReference type="GO" id="GO:0005737">
    <property type="term" value="C:cytoplasm"/>
    <property type="evidence" value="ECO:0007669"/>
    <property type="project" value="UniProtKB-SubCell"/>
</dbReference>
<organism evidence="22 23">
    <name type="scientific">Candidatus Raskinella chloraquaticus</name>
    <dbReference type="NCBI Taxonomy" id="1951219"/>
    <lineage>
        <taxon>Bacteria</taxon>
        <taxon>Pseudomonadati</taxon>
        <taxon>Pseudomonadota</taxon>
        <taxon>Alphaproteobacteria</taxon>
        <taxon>Hyphomicrobiales</taxon>
        <taxon>Phreatobacteraceae</taxon>
        <taxon>Candidatus Raskinella</taxon>
    </lineage>
</organism>
<feature type="binding site" evidence="19">
    <location>
        <position position="189"/>
    </location>
    <ligand>
        <name>Zn(2+)</name>
        <dbReference type="ChEBI" id="CHEBI:29105"/>
    </ligand>
</feature>
<dbReference type="RefSeq" id="WP_376800407.1">
    <property type="nucleotide sequence ID" value="NZ_DBNB01000037.1"/>
</dbReference>
<dbReference type="PIRSF" id="PIRSF001455">
    <property type="entry name" value="DHQ_synth"/>
    <property type="match status" value="1"/>
</dbReference>
<dbReference type="Gene3D" id="1.20.1090.10">
    <property type="entry name" value="Dehydroquinate synthase-like - alpha domain"/>
    <property type="match status" value="1"/>
</dbReference>
<comment type="catalytic activity">
    <reaction evidence="1 19">
        <text>7-phospho-2-dehydro-3-deoxy-D-arabino-heptonate = 3-dehydroquinate + phosphate</text>
        <dbReference type="Rhea" id="RHEA:21968"/>
        <dbReference type="ChEBI" id="CHEBI:32364"/>
        <dbReference type="ChEBI" id="CHEBI:43474"/>
        <dbReference type="ChEBI" id="CHEBI:58394"/>
        <dbReference type="EC" id="4.2.3.4"/>
    </reaction>
</comment>
<feature type="binding site" evidence="19">
    <location>
        <position position="269"/>
    </location>
    <ligand>
        <name>Zn(2+)</name>
        <dbReference type="ChEBI" id="CHEBI:29105"/>
    </ligand>
</feature>
<sequence>MSAAPSVVRVDLGKRGYDIVVGGGVIAEAGARIAHLRPGANVAIVSDTTVFSHHGAALRSSLSKAGITAHEVLVAPGEASKSWRMLEQVSEGLISARIERRDLVIALGGGVVGDLAGCAAALTRRGIDVVQIPTSLLAQVDSSVGGKTGINSPAGKNLIGAFHQPCLVLADSDALDTLSARHMRAGYAEIVKYGLLGDGVFYDWLEAHWQGIFAGGDERIHAISKSCAMKAAIVARDETEQGERALLNLGHTFAHALEALSGYSDRLLHGEAVAIGVALAFRYSARSGLAAAVVAQRVERHLRAVGLPTRISDIAGGVGASADIMAAMAQDKKVSRGKLTFILVKGIGSAFIARDVDGAGMMRFLDDEMCGR</sequence>
<comment type="cofactor">
    <cofactor evidence="3">
        <name>Zn(2+)</name>
        <dbReference type="ChEBI" id="CHEBI:29105"/>
    </cofactor>
</comment>
<protein>
    <recommendedName>
        <fullName evidence="9 19">3-dehydroquinate synthase</fullName>
        <shortName evidence="19">DHQS</shortName>
        <ecNumber evidence="8 19">4.2.3.4</ecNumber>
    </recommendedName>
</protein>
<dbReference type="CDD" id="cd08195">
    <property type="entry name" value="DHQS"/>
    <property type="match status" value="1"/>
</dbReference>
<evidence type="ECO:0000313" key="22">
    <source>
        <dbReference type="EMBL" id="OQW52653.1"/>
    </source>
</evidence>
<dbReference type="PANTHER" id="PTHR43622:SF7">
    <property type="entry name" value="3-DEHYDROQUINATE SYNTHASE, CHLOROPLASTIC"/>
    <property type="match status" value="1"/>
</dbReference>
<accession>A0A1W9HYY6</accession>
<feature type="binding site" evidence="19">
    <location>
        <position position="147"/>
    </location>
    <ligand>
        <name>NAD(+)</name>
        <dbReference type="ChEBI" id="CHEBI:57540"/>
    </ligand>
</feature>
<dbReference type="GO" id="GO:0009423">
    <property type="term" value="P:chorismate biosynthetic process"/>
    <property type="evidence" value="ECO:0007669"/>
    <property type="project" value="UniProtKB-UniRule"/>
</dbReference>
<dbReference type="InterPro" id="IPR050071">
    <property type="entry name" value="Dehydroquinate_synthase"/>
</dbReference>
<evidence type="ECO:0000256" key="17">
    <source>
        <dbReference type="ARBA" id="ARBA00023239"/>
    </source>
</evidence>
<evidence type="ECO:0000256" key="3">
    <source>
        <dbReference type="ARBA" id="ARBA00001947"/>
    </source>
</evidence>
<feature type="domain" description="3-dehydroquinate synthase C-terminal" evidence="21">
    <location>
        <begin position="186"/>
        <end position="334"/>
    </location>
</feature>
<evidence type="ECO:0000256" key="1">
    <source>
        <dbReference type="ARBA" id="ARBA00001393"/>
    </source>
</evidence>
<evidence type="ECO:0000256" key="12">
    <source>
        <dbReference type="ARBA" id="ARBA00022723"/>
    </source>
</evidence>
<dbReference type="EMBL" id="LWDL01000012">
    <property type="protein sequence ID" value="OQW52653.1"/>
    <property type="molecule type" value="Genomic_DNA"/>
</dbReference>
<dbReference type="GO" id="GO:0009073">
    <property type="term" value="P:aromatic amino acid family biosynthetic process"/>
    <property type="evidence" value="ECO:0007669"/>
    <property type="project" value="UniProtKB-KW"/>
</dbReference>
<name>A0A1W9HYY6_9HYPH</name>
<dbReference type="UniPathway" id="UPA00053">
    <property type="reaction ID" value="UER00085"/>
</dbReference>
<keyword evidence="15 19" id="KW-0520">NAD</keyword>
<feature type="binding site" evidence="19">
    <location>
        <begin position="134"/>
        <end position="135"/>
    </location>
    <ligand>
        <name>NAD(+)</name>
        <dbReference type="ChEBI" id="CHEBI:57540"/>
    </ligand>
</feature>
<feature type="binding site" evidence="19">
    <location>
        <begin position="110"/>
        <end position="114"/>
    </location>
    <ligand>
        <name>NAD(+)</name>
        <dbReference type="ChEBI" id="CHEBI:57540"/>
    </ligand>
</feature>
<feature type="binding site" evidence="19">
    <location>
        <position position="156"/>
    </location>
    <ligand>
        <name>NAD(+)</name>
        <dbReference type="ChEBI" id="CHEBI:57540"/>
    </ligand>
</feature>
<keyword evidence="17 19" id="KW-0456">Lyase</keyword>
<comment type="pathway">
    <text evidence="6 19">Metabolic intermediate biosynthesis; chorismate biosynthesis; chorismate from D-erythrose 4-phosphate and phosphoenolpyruvate: step 2/7.</text>
</comment>
<evidence type="ECO:0000256" key="8">
    <source>
        <dbReference type="ARBA" id="ARBA00013031"/>
    </source>
</evidence>
<comment type="caution">
    <text evidence="19">Lacks conserved residue(s) required for the propagation of feature annotation.</text>
</comment>
<feature type="domain" description="3-dehydroquinate synthase N-terminal" evidence="20">
    <location>
        <begin position="72"/>
        <end position="184"/>
    </location>
</feature>
<evidence type="ECO:0000256" key="11">
    <source>
        <dbReference type="ARBA" id="ARBA00022605"/>
    </source>
</evidence>
<keyword evidence="18 19" id="KW-0170">Cobalt</keyword>
<evidence type="ECO:0000256" key="7">
    <source>
        <dbReference type="ARBA" id="ARBA00005412"/>
    </source>
</evidence>
<dbReference type="FunFam" id="3.40.50.1970:FF:000007">
    <property type="entry name" value="Pentafunctional AROM polypeptide"/>
    <property type="match status" value="1"/>
</dbReference>
<dbReference type="GO" id="GO:0003856">
    <property type="term" value="F:3-dehydroquinate synthase activity"/>
    <property type="evidence" value="ECO:0007669"/>
    <property type="project" value="UniProtKB-UniRule"/>
</dbReference>
<evidence type="ECO:0000256" key="13">
    <source>
        <dbReference type="ARBA" id="ARBA00022741"/>
    </source>
</evidence>
<dbReference type="PANTHER" id="PTHR43622">
    <property type="entry name" value="3-DEHYDROQUINATE SYNTHASE"/>
    <property type="match status" value="1"/>
</dbReference>
<comment type="function">
    <text evidence="4 19">Catalyzes the conversion of 3-deoxy-D-arabino-heptulosonate 7-phosphate (DAHP) to dehydroquinate (DHQ).</text>
</comment>
<evidence type="ECO:0000256" key="16">
    <source>
        <dbReference type="ARBA" id="ARBA00023141"/>
    </source>
</evidence>
<evidence type="ECO:0000256" key="19">
    <source>
        <dbReference type="HAMAP-Rule" id="MF_00110"/>
    </source>
</evidence>
<keyword evidence="14 19" id="KW-0862">Zinc</keyword>
<keyword evidence="16 19" id="KW-0057">Aromatic amino acid biosynthesis</keyword>
<dbReference type="EC" id="4.2.3.4" evidence="8 19"/>
<dbReference type="HAMAP" id="MF_00110">
    <property type="entry name" value="DHQ_synthase"/>
    <property type="match status" value="1"/>
</dbReference>
<proteinExistence type="inferred from homology"/>
<evidence type="ECO:0000256" key="9">
    <source>
        <dbReference type="ARBA" id="ARBA00017684"/>
    </source>
</evidence>
<dbReference type="Pfam" id="PF01761">
    <property type="entry name" value="DHQ_synthase"/>
    <property type="match status" value="1"/>
</dbReference>
<dbReference type="Proteomes" id="UP000192872">
    <property type="component" value="Unassembled WGS sequence"/>
</dbReference>
<comment type="caution">
    <text evidence="22">The sequence shown here is derived from an EMBL/GenBank/DDBJ whole genome shotgun (WGS) entry which is preliminary data.</text>
</comment>
<evidence type="ECO:0000256" key="10">
    <source>
        <dbReference type="ARBA" id="ARBA00022490"/>
    </source>
</evidence>
<evidence type="ECO:0000256" key="15">
    <source>
        <dbReference type="ARBA" id="ARBA00023027"/>
    </source>
</evidence>